<evidence type="ECO:0000313" key="3">
    <source>
        <dbReference type="EMBL" id="MBL4952146.1"/>
    </source>
</evidence>
<organism evidence="3 4">
    <name type="scientific">Neobacillus paridis</name>
    <dbReference type="NCBI Taxonomy" id="2803862"/>
    <lineage>
        <taxon>Bacteria</taxon>
        <taxon>Bacillati</taxon>
        <taxon>Bacillota</taxon>
        <taxon>Bacilli</taxon>
        <taxon>Bacillales</taxon>
        <taxon>Bacillaceae</taxon>
        <taxon>Neobacillus</taxon>
    </lineage>
</organism>
<dbReference type="Proteomes" id="UP000623967">
    <property type="component" value="Unassembled WGS sequence"/>
</dbReference>
<dbReference type="InterPro" id="IPR054368">
    <property type="entry name" value="Alp7A-like_C"/>
</dbReference>
<dbReference type="SUPFAM" id="SSF53067">
    <property type="entry name" value="Actin-like ATPase domain"/>
    <property type="match status" value="2"/>
</dbReference>
<proteinExistence type="predicted"/>
<feature type="domain" description="Alp7A-like C-terminal" evidence="2">
    <location>
        <begin position="244"/>
        <end position="377"/>
    </location>
</feature>
<dbReference type="Pfam" id="PF17989">
    <property type="entry name" value="ALP_N"/>
    <property type="match status" value="1"/>
</dbReference>
<evidence type="ECO:0000259" key="1">
    <source>
        <dbReference type="Pfam" id="PF17989"/>
    </source>
</evidence>
<name>A0ABS1TLE9_9BACI</name>
<accession>A0ABS1TLE9</accession>
<dbReference type="Pfam" id="PF22128">
    <property type="entry name" value="Alp7A_like_C"/>
    <property type="match status" value="1"/>
</dbReference>
<evidence type="ECO:0000259" key="2">
    <source>
        <dbReference type="Pfam" id="PF22128"/>
    </source>
</evidence>
<gene>
    <name evidence="3" type="ORF">JK635_07965</name>
</gene>
<evidence type="ECO:0000313" key="4">
    <source>
        <dbReference type="Proteomes" id="UP000623967"/>
    </source>
</evidence>
<sequence>MELKRPALSFAANVDTTYTFFLCYPKKCIPFVYHLKGGIVLQKVRLAAVDIGNDAVKAFNGTNLIYIPNVIAEIGASRDYVELEKNMLDGLHVEITSSALKKEKGCYAVGNLATGYPNNDELTSDSEKSNNDQSLILLLTTLAYDAVLNFPEKNGLIEAHYHLSTGLPLDEAKQKGKRKEFKEKLKSATHIVRFLDVPEVAGKEVQITLEEVLVNTEGHAAMIDLTTNDNGSIKNEDLIKITSLIHDIGGLSTDSAIINPDGSVDNLHSEGINEGVSPYLDDIIKRVERKFGYRFRSRRQLVETIIHPDAEERGVIWVKGRRESIQFIVDEVLMTLAKEEYKLIRKMWNQVPHIRVAYLIGGGSVILKPYIEKLNGQEEKFPLRFVKPEESVWMICKAYFKLLRMYLNRKRSA</sequence>
<reference evidence="3 4" key="1">
    <citation type="submission" date="2021-01" db="EMBL/GenBank/DDBJ databases">
        <title>Genome public.</title>
        <authorList>
            <person name="Liu C."/>
            <person name="Sun Q."/>
        </authorList>
    </citation>
    <scope>NUCLEOTIDE SEQUENCE [LARGE SCALE GENOMIC DNA]</scope>
    <source>
        <strain evidence="3 4">YIM B02564</strain>
    </source>
</reference>
<dbReference type="EMBL" id="JAESWB010000134">
    <property type="protein sequence ID" value="MBL4952146.1"/>
    <property type="molecule type" value="Genomic_DNA"/>
</dbReference>
<dbReference type="InterPro" id="IPR040607">
    <property type="entry name" value="ALP_N"/>
</dbReference>
<protein>
    <submittedName>
        <fullName evidence="3">ParM/StbA family protein</fullName>
    </submittedName>
</protein>
<dbReference type="InterPro" id="IPR043129">
    <property type="entry name" value="ATPase_NBD"/>
</dbReference>
<dbReference type="CDD" id="cd24023">
    <property type="entry name" value="ASKHA_NBD_ParM_Alp7A-like"/>
    <property type="match status" value="1"/>
</dbReference>
<keyword evidence="4" id="KW-1185">Reference proteome</keyword>
<comment type="caution">
    <text evidence="3">The sequence shown here is derived from an EMBL/GenBank/DDBJ whole genome shotgun (WGS) entry which is preliminary data.</text>
</comment>
<feature type="domain" description="Actin-like protein N-terminal" evidence="1">
    <location>
        <begin position="48"/>
        <end position="218"/>
    </location>
</feature>
<dbReference type="Gene3D" id="3.30.420.40">
    <property type="match status" value="2"/>
</dbReference>